<dbReference type="RefSeq" id="WP_344917356.1">
    <property type="nucleotide sequence ID" value="NZ_BAABAQ010000003.1"/>
</dbReference>
<comment type="caution">
    <text evidence="1">The sequence shown here is derived from an EMBL/GenBank/DDBJ whole genome shotgun (WGS) entry which is preliminary data.</text>
</comment>
<evidence type="ECO:0000313" key="1">
    <source>
        <dbReference type="EMBL" id="GAA4187026.1"/>
    </source>
</evidence>
<dbReference type="Proteomes" id="UP001501251">
    <property type="component" value="Unassembled WGS sequence"/>
</dbReference>
<proteinExistence type="predicted"/>
<accession>A0ABP8APB2</accession>
<dbReference type="EMBL" id="BAABAQ010000003">
    <property type="protein sequence ID" value="GAA4187026.1"/>
    <property type="molecule type" value="Genomic_DNA"/>
</dbReference>
<reference evidence="2" key="1">
    <citation type="journal article" date="2019" name="Int. J. Syst. Evol. Microbiol.">
        <title>The Global Catalogue of Microorganisms (GCM) 10K type strain sequencing project: providing services to taxonomists for standard genome sequencing and annotation.</title>
        <authorList>
            <consortium name="The Broad Institute Genomics Platform"/>
            <consortium name="The Broad Institute Genome Sequencing Center for Infectious Disease"/>
            <person name="Wu L."/>
            <person name="Ma J."/>
        </authorList>
    </citation>
    <scope>NUCLEOTIDE SEQUENCE [LARGE SCALE GENOMIC DNA]</scope>
    <source>
        <strain evidence="2">JCM 17388</strain>
    </source>
</reference>
<evidence type="ECO:0000313" key="2">
    <source>
        <dbReference type="Proteomes" id="UP001501251"/>
    </source>
</evidence>
<name>A0ABP8APB2_9ACTN</name>
<protein>
    <submittedName>
        <fullName evidence="1">Uncharacterized protein</fullName>
    </submittedName>
</protein>
<organism evidence="1 2">
    <name type="scientific">Streptosporangium oxazolinicum</name>
    <dbReference type="NCBI Taxonomy" id="909287"/>
    <lineage>
        <taxon>Bacteria</taxon>
        <taxon>Bacillati</taxon>
        <taxon>Actinomycetota</taxon>
        <taxon>Actinomycetes</taxon>
        <taxon>Streptosporangiales</taxon>
        <taxon>Streptosporangiaceae</taxon>
        <taxon>Streptosporangium</taxon>
    </lineage>
</organism>
<gene>
    <name evidence="1" type="ORF">GCM10022252_19850</name>
</gene>
<sequence length="43" mass="4463">MTPCSAHVDAPDVAEHVVKLQNRAAYLLNNAAASSTAVLATIQ</sequence>
<keyword evidence="2" id="KW-1185">Reference proteome</keyword>